<dbReference type="CDD" id="cd00780">
    <property type="entry name" value="NTF2"/>
    <property type="match status" value="1"/>
</dbReference>
<dbReference type="Proteomes" id="UP000245383">
    <property type="component" value="Unassembled WGS sequence"/>
</dbReference>
<dbReference type="GO" id="GO:0006913">
    <property type="term" value="P:nucleocytoplasmic transport"/>
    <property type="evidence" value="ECO:0007669"/>
    <property type="project" value="UniProtKB-UniRule"/>
</dbReference>
<organism evidence="3 4">
    <name type="scientific">Smittium simulii</name>
    <dbReference type="NCBI Taxonomy" id="133385"/>
    <lineage>
        <taxon>Eukaryota</taxon>
        <taxon>Fungi</taxon>
        <taxon>Fungi incertae sedis</taxon>
        <taxon>Zoopagomycota</taxon>
        <taxon>Kickxellomycotina</taxon>
        <taxon>Harpellomycetes</taxon>
        <taxon>Harpellales</taxon>
        <taxon>Legeriomycetaceae</taxon>
        <taxon>Smittium</taxon>
    </lineage>
</organism>
<gene>
    <name evidence="3" type="ORF">BB561_005328</name>
</gene>
<dbReference type="InterPro" id="IPR032710">
    <property type="entry name" value="NTF2-like_dom_sf"/>
</dbReference>
<dbReference type="Pfam" id="PF02136">
    <property type="entry name" value="NTF2"/>
    <property type="match status" value="1"/>
</dbReference>
<dbReference type="InterPro" id="IPR002075">
    <property type="entry name" value="NTF2_dom"/>
</dbReference>
<dbReference type="GO" id="GO:0005634">
    <property type="term" value="C:nucleus"/>
    <property type="evidence" value="ECO:0007669"/>
    <property type="project" value="UniProtKB-SubCell"/>
</dbReference>
<protein>
    <recommendedName>
        <fullName evidence="1">NTF2-related export protein</fullName>
    </recommendedName>
</protein>
<name>A0A2T9YAW4_9FUNG</name>
<feature type="domain" description="NTF2" evidence="2">
    <location>
        <begin position="31"/>
        <end position="147"/>
    </location>
</feature>
<dbReference type="STRING" id="133385.A0A2T9YAW4"/>
<dbReference type="OrthoDB" id="25408at2759"/>
<dbReference type="InterPro" id="IPR045875">
    <property type="entry name" value="NTF2"/>
</dbReference>
<proteinExistence type="predicted"/>
<keyword evidence="4" id="KW-1185">Reference proteome</keyword>
<dbReference type="InterPro" id="IPR018222">
    <property type="entry name" value="Nuclear_transport_factor_2_euk"/>
</dbReference>
<keyword evidence="1" id="KW-0963">Cytoplasm</keyword>
<sequence length="148" mass="16630">MNIDKPSFAKSVVPVGASAKTDKEAEEAAYRAQTFITSYYRTFHRKAKGLVKFYLENARISWNGIGLTRSTFETQIAEKMSGSTFTVLSTDCHPLFAADANRGIIVVINGTISNKNKTKQLFSQTFILAKISEKSSEYFIQDDCFRYV</sequence>
<dbReference type="GO" id="GO:0005737">
    <property type="term" value="C:cytoplasm"/>
    <property type="evidence" value="ECO:0007669"/>
    <property type="project" value="UniProtKB-SubCell"/>
</dbReference>
<evidence type="ECO:0000259" key="2">
    <source>
        <dbReference type="PROSITE" id="PS50177"/>
    </source>
</evidence>
<dbReference type="PANTHER" id="PTHR12612">
    <property type="entry name" value="NUCLEAR TRANSPORT FACTOR 2"/>
    <property type="match status" value="1"/>
</dbReference>
<comment type="caution">
    <text evidence="3">The sequence shown here is derived from an EMBL/GenBank/DDBJ whole genome shotgun (WGS) entry which is preliminary data.</text>
</comment>
<keyword evidence="1" id="KW-0813">Transport</keyword>
<dbReference type="GO" id="GO:0051028">
    <property type="term" value="P:mRNA transport"/>
    <property type="evidence" value="ECO:0007669"/>
    <property type="project" value="UniProtKB-UniRule"/>
</dbReference>
<comment type="subcellular location">
    <subcellularLocation>
        <location evidence="1">Cytoplasm</location>
    </subcellularLocation>
    <subcellularLocation>
        <location evidence="1">Nucleus</location>
    </subcellularLocation>
</comment>
<keyword evidence="1" id="KW-0539">Nucleus</keyword>
<accession>A0A2T9YAW4</accession>
<dbReference type="PROSITE" id="PS50177">
    <property type="entry name" value="NTF2_DOMAIN"/>
    <property type="match status" value="1"/>
</dbReference>
<evidence type="ECO:0000313" key="4">
    <source>
        <dbReference type="Proteomes" id="UP000245383"/>
    </source>
</evidence>
<dbReference type="SUPFAM" id="SSF54427">
    <property type="entry name" value="NTF2-like"/>
    <property type="match status" value="1"/>
</dbReference>
<reference evidence="3 4" key="1">
    <citation type="journal article" date="2018" name="MBio">
        <title>Comparative Genomics Reveals the Core Gene Toolbox for the Fungus-Insect Symbiosis.</title>
        <authorList>
            <person name="Wang Y."/>
            <person name="Stata M."/>
            <person name="Wang W."/>
            <person name="Stajich J.E."/>
            <person name="White M.M."/>
            <person name="Moncalvo J.M."/>
        </authorList>
    </citation>
    <scope>NUCLEOTIDE SEQUENCE [LARGE SCALE GENOMIC DNA]</scope>
    <source>
        <strain evidence="3 4">SWE-8-4</strain>
    </source>
</reference>
<keyword evidence="1" id="KW-0653">Protein transport</keyword>
<dbReference type="EMBL" id="MBFR01000312">
    <property type="protein sequence ID" value="PVU89470.1"/>
    <property type="molecule type" value="Genomic_DNA"/>
</dbReference>
<evidence type="ECO:0000256" key="1">
    <source>
        <dbReference type="RuleBase" id="RU369002"/>
    </source>
</evidence>
<evidence type="ECO:0000313" key="3">
    <source>
        <dbReference type="EMBL" id="PVU89470.1"/>
    </source>
</evidence>
<dbReference type="Gene3D" id="3.10.450.50">
    <property type="match status" value="1"/>
</dbReference>
<dbReference type="GO" id="GO:0015031">
    <property type="term" value="P:protein transport"/>
    <property type="evidence" value="ECO:0007669"/>
    <property type="project" value="UniProtKB-KW"/>
</dbReference>
<comment type="function">
    <text evidence="1">Has a role in nuclear-cytoplasmic transport of proteins and mRNAs.</text>
</comment>
<dbReference type="AlphaFoldDB" id="A0A2T9YAW4"/>